<evidence type="ECO:0000313" key="9">
    <source>
        <dbReference type="EMBL" id="MFC5403880.1"/>
    </source>
</evidence>
<evidence type="ECO:0000313" key="10">
    <source>
        <dbReference type="Proteomes" id="UP001596113"/>
    </source>
</evidence>
<comment type="catalytic activity">
    <reaction evidence="7">
        <text>L-threonyl-[protein] + ATP = O-phospho-L-threonyl-[protein] + ADP + H(+)</text>
        <dbReference type="Rhea" id="RHEA:46608"/>
        <dbReference type="Rhea" id="RHEA-COMP:11060"/>
        <dbReference type="Rhea" id="RHEA-COMP:11605"/>
        <dbReference type="ChEBI" id="CHEBI:15378"/>
        <dbReference type="ChEBI" id="CHEBI:30013"/>
        <dbReference type="ChEBI" id="CHEBI:30616"/>
        <dbReference type="ChEBI" id="CHEBI:61977"/>
        <dbReference type="ChEBI" id="CHEBI:456216"/>
        <dbReference type="EC" id="2.7.11.1"/>
    </reaction>
</comment>
<evidence type="ECO:0000256" key="3">
    <source>
        <dbReference type="ARBA" id="ARBA00022741"/>
    </source>
</evidence>
<sequence>MSGSNQMKLSFSSRSENESFARIAVAAFISQLDPTLEQLDEIKTVVSEAVTNSIIHGYDGRTDGVVTVEATIEGDTVSISVSDEGKGIEDLELARQPLFTSRPELERSGMGFTIMENFMDEFDVVSSSNGGTSLRMRKRIESKKALFN</sequence>
<accession>A0ABW0HUB9</accession>
<keyword evidence="10" id="KW-1185">Reference proteome</keyword>
<feature type="domain" description="Histidine kinase/HSP90-like ATPase" evidence="8">
    <location>
        <begin position="37"/>
        <end position="142"/>
    </location>
</feature>
<keyword evidence="1 7" id="KW-0723">Serine/threonine-protein kinase</keyword>
<comment type="function">
    <text evidence="7">Binds to sigma F and blocks its ability to form an RNA polymerase holoenzyme (E-sigma F). Phosphorylates SpoIIAA on a serine residue. This phosphorylation may enable SpoIIAA to act as an anti-anti-sigma factor that counteracts SpoIIAB and thus releases sigma F from inhibition.</text>
</comment>
<comment type="caution">
    <text evidence="9">The sequence shown here is derived from an EMBL/GenBank/DDBJ whole genome shotgun (WGS) entry which is preliminary data.</text>
</comment>
<keyword evidence="5 7" id="KW-0067">ATP-binding</keyword>
<dbReference type="InterPro" id="IPR036890">
    <property type="entry name" value="HATPase_C_sf"/>
</dbReference>
<keyword evidence="6 7" id="KW-0749">Sporulation</keyword>
<evidence type="ECO:0000256" key="1">
    <source>
        <dbReference type="ARBA" id="ARBA00022527"/>
    </source>
</evidence>
<dbReference type="PANTHER" id="PTHR35526:SF3">
    <property type="entry name" value="ANTI-SIGMA-F FACTOR RSBW"/>
    <property type="match status" value="1"/>
</dbReference>
<proteinExistence type="inferred from homology"/>
<keyword evidence="3 7" id="KW-0547">Nucleotide-binding</keyword>
<dbReference type="EMBL" id="JBHSMI010000025">
    <property type="protein sequence ID" value="MFC5403880.1"/>
    <property type="molecule type" value="Genomic_DNA"/>
</dbReference>
<keyword evidence="2 7" id="KW-0808">Transferase</keyword>
<evidence type="ECO:0000259" key="8">
    <source>
        <dbReference type="SMART" id="SM00387"/>
    </source>
</evidence>
<dbReference type="PANTHER" id="PTHR35526">
    <property type="entry name" value="ANTI-SIGMA-F FACTOR RSBW-RELATED"/>
    <property type="match status" value="1"/>
</dbReference>
<name>A0ABW0HUB9_9BACL</name>
<protein>
    <recommendedName>
        <fullName evidence="7">Anti-sigma F factor</fullName>
        <ecNumber evidence="7">2.7.11.1</ecNumber>
    </recommendedName>
    <alternativeName>
        <fullName evidence="7">Stage II sporulation protein AB</fullName>
    </alternativeName>
</protein>
<evidence type="ECO:0000256" key="4">
    <source>
        <dbReference type="ARBA" id="ARBA00022777"/>
    </source>
</evidence>
<comment type="catalytic activity">
    <reaction evidence="7">
        <text>L-seryl-[protein] + ATP = O-phospho-L-seryl-[protein] + ADP + H(+)</text>
        <dbReference type="Rhea" id="RHEA:17989"/>
        <dbReference type="Rhea" id="RHEA-COMP:9863"/>
        <dbReference type="Rhea" id="RHEA-COMP:11604"/>
        <dbReference type="ChEBI" id="CHEBI:15378"/>
        <dbReference type="ChEBI" id="CHEBI:29999"/>
        <dbReference type="ChEBI" id="CHEBI:30616"/>
        <dbReference type="ChEBI" id="CHEBI:83421"/>
        <dbReference type="ChEBI" id="CHEBI:456216"/>
        <dbReference type="EC" id="2.7.11.1"/>
    </reaction>
</comment>
<dbReference type="InterPro" id="IPR010194">
    <property type="entry name" value="Anti-sigma_F"/>
</dbReference>
<dbReference type="Proteomes" id="UP001596113">
    <property type="component" value="Unassembled WGS sequence"/>
</dbReference>
<dbReference type="Pfam" id="PF13581">
    <property type="entry name" value="HATPase_c_2"/>
    <property type="match status" value="1"/>
</dbReference>
<dbReference type="SUPFAM" id="SSF55874">
    <property type="entry name" value="ATPase domain of HSP90 chaperone/DNA topoisomerase II/histidine kinase"/>
    <property type="match status" value="1"/>
</dbReference>
<dbReference type="HAMAP" id="MF_00637">
    <property type="entry name" value="Anti_sigma_F"/>
    <property type="match status" value="1"/>
</dbReference>
<evidence type="ECO:0000256" key="7">
    <source>
        <dbReference type="HAMAP-Rule" id="MF_00637"/>
    </source>
</evidence>
<comment type="similarity">
    <text evidence="7">Belongs to the anti-sigma-factor family.</text>
</comment>
<dbReference type="SMART" id="SM00387">
    <property type="entry name" value="HATPase_c"/>
    <property type="match status" value="1"/>
</dbReference>
<dbReference type="InterPro" id="IPR050267">
    <property type="entry name" value="Anti-sigma-factor_SerPK"/>
</dbReference>
<organism evidence="9 10">
    <name type="scientific">Cohnella soli</name>
    <dbReference type="NCBI Taxonomy" id="425005"/>
    <lineage>
        <taxon>Bacteria</taxon>
        <taxon>Bacillati</taxon>
        <taxon>Bacillota</taxon>
        <taxon>Bacilli</taxon>
        <taxon>Bacillales</taxon>
        <taxon>Paenibacillaceae</taxon>
        <taxon>Cohnella</taxon>
    </lineage>
</organism>
<dbReference type="GO" id="GO:0004674">
    <property type="term" value="F:protein serine/threonine kinase activity"/>
    <property type="evidence" value="ECO:0007669"/>
    <property type="project" value="UniProtKB-EC"/>
</dbReference>
<evidence type="ECO:0000256" key="2">
    <source>
        <dbReference type="ARBA" id="ARBA00022679"/>
    </source>
</evidence>
<dbReference type="InterPro" id="IPR003594">
    <property type="entry name" value="HATPase_dom"/>
</dbReference>
<evidence type="ECO:0000256" key="5">
    <source>
        <dbReference type="ARBA" id="ARBA00022840"/>
    </source>
</evidence>
<reference evidence="10" key="1">
    <citation type="journal article" date="2019" name="Int. J. Syst. Evol. Microbiol.">
        <title>The Global Catalogue of Microorganisms (GCM) 10K type strain sequencing project: providing services to taxonomists for standard genome sequencing and annotation.</title>
        <authorList>
            <consortium name="The Broad Institute Genomics Platform"/>
            <consortium name="The Broad Institute Genome Sequencing Center for Infectious Disease"/>
            <person name="Wu L."/>
            <person name="Ma J."/>
        </authorList>
    </citation>
    <scope>NUCLEOTIDE SEQUENCE [LARGE SCALE GENOMIC DNA]</scope>
    <source>
        <strain evidence="10">CGMCC 1.18575</strain>
    </source>
</reference>
<dbReference type="EC" id="2.7.11.1" evidence="7"/>
<dbReference type="RefSeq" id="WP_378133651.1">
    <property type="nucleotide sequence ID" value="NZ_JBHSMI010000025.1"/>
</dbReference>
<evidence type="ECO:0000256" key="6">
    <source>
        <dbReference type="ARBA" id="ARBA00022969"/>
    </source>
</evidence>
<dbReference type="NCBIfam" id="TIGR01925">
    <property type="entry name" value="spIIAB"/>
    <property type="match status" value="1"/>
</dbReference>
<gene>
    <name evidence="7 9" type="primary">spoIIAB</name>
    <name evidence="9" type="ORF">ACFPOF_14135</name>
</gene>
<dbReference type="Gene3D" id="3.30.565.10">
    <property type="entry name" value="Histidine kinase-like ATPase, C-terminal domain"/>
    <property type="match status" value="1"/>
</dbReference>
<keyword evidence="4 7" id="KW-0418">Kinase</keyword>